<gene>
    <name evidence="1" type="ORF">B2K_16220</name>
</gene>
<accession>I0BIQ1</accession>
<proteinExistence type="predicted"/>
<dbReference type="KEGG" id="pmw:B2K_16220"/>
<dbReference type="RefSeq" id="WP_014650866.1">
    <property type="nucleotide sequence ID" value="NC_017672.3"/>
</dbReference>
<dbReference type="AlphaFoldDB" id="I0BIQ1"/>
<organism evidence="1 2">
    <name type="scientific">Paenibacillus mucilaginosus K02</name>
    <dbReference type="NCBI Taxonomy" id="997761"/>
    <lineage>
        <taxon>Bacteria</taxon>
        <taxon>Bacillati</taxon>
        <taxon>Bacillota</taxon>
        <taxon>Bacilli</taxon>
        <taxon>Bacillales</taxon>
        <taxon>Paenibacillaceae</taxon>
        <taxon>Paenibacillus</taxon>
    </lineage>
</organism>
<reference evidence="1 2" key="1">
    <citation type="submission" date="2013-06" db="EMBL/GenBank/DDBJ databases">
        <title>Complete genome sequence of Paenibacillus mucilaginosus K02.</title>
        <authorList>
            <person name="Xiao B."/>
            <person name="Sun L."/>
            <person name="Xiao L."/>
            <person name="Lian B."/>
        </authorList>
    </citation>
    <scope>NUCLEOTIDE SEQUENCE [LARGE SCALE GENOMIC DNA]</scope>
    <source>
        <strain evidence="1 2">K02</strain>
    </source>
</reference>
<dbReference type="EMBL" id="CP003422">
    <property type="protein sequence ID" value="AFH62248.1"/>
    <property type="molecule type" value="Genomic_DNA"/>
</dbReference>
<evidence type="ECO:0000313" key="1">
    <source>
        <dbReference type="EMBL" id="AFH62248.1"/>
    </source>
</evidence>
<sequence length="53" mass="6157">MRNVDDPLFQTIHRFVIYDGKEQLGAVYVLAERFISAPKKARRGLRCMKVVGY</sequence>
<name>I0BIQ1_9BACL</name>
<dbReference type="Proteomes" id="UP000007392">
    <property type="component" value="Chromosome"/>
</dbReference>
<protein>
    <submittedName>
        <fullName evidence="1">Uncharacterized protein</fullName>
    </submittedName>
</protein>
<evidence type="ECO:0000313" key="2">
    <source>
        <dbReference type="Proteomes" id="UP000007392"/>
    </source>
</evidence>
<dbReference type="HOGENOM" id="CLU_3064270_0_0_9"/>